<organism evidence="1 2">
    <name type="scientific">Flagellimonas flava</name>
    <dbReference type="NCBI Taxonomy" id="570519"/>
    <lineage>
        <taxon>Bacteria</taxon>
        <taxon>Pseudomonadati</taxon>
        <taxon>Bacteroidota</taxon>
        <taxon>Flavobacteriia</taxon>
        <taxon>Flavobacteriales</taxon>
        <taxon>Flavobacteriaceae</taxon>
        <taxon>Flagellimonas</taxon>
    </lineage>
</organism>
<gene>
    <name evidence="1" type="ORF">SAMN04488116_1608</name>
</gene>
<evidence type="ECO:0000313" key="1">
    <source>
        <dbReference type="EMBL" id="SHG52627.1"/>
    </source>
</evidence>
<evidence type="ECO:0000313" key="2">
    <source>
        <dbReference type="Proteomes" id="UP000184532"/>
    </source>
</evidence>
<protein>
    <submittedName>
        <fullName evidence="1">Uncharacterized protein</fullName>
    </submittedName>
</protein>
<proteinExistence type="predicted"/>
<dbReference type="AlphaFoldDB" id="A0A1M5KIM3"/>
<accession>A0A1M5KIM3</accession>
<keyword evidence="2" id="KW-1185">Reference proteome</keyword>
<name>A0A1M5KIM3_9FLAO</name>
<sequence length="47" mass="5624">MHSNFLLKNGIYIYHFNKKTAKKRRDFKELWISPGHSTVTDLARFRG</sequence>
<dbReference type="EMBL" id="FQWL01000002">
    <property type="protein sequence ID" value="SHG52627.1"/>
    <property type="molecule type" value="Genomic_DNA"/>
</dbReference>
<reference evidence="2" key="1">
    <citation type="submission" date="2016-11" db="EMBL/GenBank/DDBJ databases">
        <authorList>
            <person name="Varghese N."/>
            <person name="Submissions S."/>
        </authorList>
    </citation>
    <scope>NUCLEOTIDE SEQUENCE [LARGE SCALE GENOMIC DNA]</scope>
    <source>
        <strain evidence="2">DSM 22638</strain>
    </source>
</reference>
<dbReference type="Proteomes" id="UP000184532">
    <property type="component" value="Unassembled WGS sequence"/>
</dbReference>